<reference evidence="2" key="1">
    <citation type="submission" date="2017-09" db="EMBL/GenBank/DDBJ databases">
        <title>FDA dAtabase for Regulatory Grade micrObial Sequences (FDA-ARGOS): Supporting development and validation of Infectious Disease Dx tests.</title>
        <authorList>
            <person name="Goldberg B."/>
            <person name="Campos J."/>
            <person name="Tallon L."/>
            <person name="Sadzewicz L."/>
            <person name="Ott S."/>
            <person name="Zhao X."/>
            <person name="Nagaraj S."/>
            <person name="Vavikolanu K."/>
            <person name="Aluvathingal J."/>
            <person name="Nadendla S."/>
            <person name="Geyer C."/>
            <person name="Sichtig H."/>
        </authorList>
    </citation>
    <scope>NUCLEOTIDE SEQUENCE [LARGE SCALE GENOMIC DNA]</scope>
    <source>
        <strain evidence="2">FDAARGOS_370</strain>
    </source>
</reference>
<gene>
    <name evidence="1" type="ORF">CRM76_01405</name>
</gene>
<organism evidence="1 2">
    <name type="scientific">Edwardsiella tarda</name>
    <dbReference type="NCBI Taxonomy" id="636"/>
    <lineage>
        <taxon>Bacteria</taxon>
        <taxon>Pseudomonadati</taxon>
        <taxon>Pseudomonadota</taxon>
        <taxon>Gammaproteobacteria</taxon>
        <taxon>Enterobacterales</taxon>
        <taxon>Hafniaceae</taxon>
        <taxon>Edwardsiella</taxon>
    </lineage>
</organism>
<proteinExistence type="predicted"/>
<dbReference type="EMBL" id="PDDV01000007">
    <property type="protein sequence ID" value="PEH74242.1"/>
    <property type="molecule type" value="Genomic_DNA"/>
</dbReference>
<comment type="caution">
    <text evidence="1">The sequence shown here is derived from an EMBL/GenBank/DDBJ whole genome shotgun (WGS) entry which is preliminary data.</text>
</comment>
<dbReference type="Proteomes" id="UP000219788">
    <property type="component" value="Unassembled WGS sequence"/>
</dbReference>
<evidence type="ECO:0000313" key="1">
    <source>
        <dbReference type="EMBL" id="PEH74242.1"/>
    </source>
</evidence>
<dbReference type="AlphaFoldDB" id="A0A2A7U754"/>
<evidence type="ECO:0000313" key="2">
    <source>
        <dbReference type="Proteomes" id="UP000219788"/>
    </source>
</evidence>
<protein>
    <submittedName>
        <fullName evidence="1">Uncharacterized protein</fullName>
    </submittedName>
</protein>
<accession>A0A2A7U754</accession>
<name>A0A2A7U754_EDWTA</name>
<sequence>MEKHKKITSAVRILLCSVLRVVTTSHRLIIESSLLEGAEYWMSPSAMMRITGMTEARCQLILTQRVIAGDDDNGRKWYRSATITIRLTHSSSTVVNTHQRSSVVSRSGQHELSSSVDVTVHELKKWCIGVVNMKKQVAKSEVRFDTQKAFAGMGAAVELLMRAAPNVLEHKVSGPEKQGKARMRKAAA</sequence>
<dbReference type="OrthoDB" id="6464393at2"/>